<keyword evidence="1" id="KW-0472">Membrane</keyword>
<feature type="transmembrane region" description="Helical" evidence="1">
    <location>
        <begin position="218"/>
        <end position="239"/>
    </location>
</feature>
<evidence type="ECO:0000256" key="1">
    <source>
        <dbReference type="SAM" id="Phobius"/>
    </source>
</evidence>
<accession>A0ABQ3XE90</accession>
<feature type="transmembrane region" description="Helical" evidence="1">
    <location>
        <begin position="413"/>
        <end position="435"/>
    </location>
</feature>
<sequence>MNPRVHTEGGRHGAVADTIHGGVHNYYRLPPENAPFEERLETALKFLDSGQATTARRLLDRLIVEAPNSGEVCFYWLLAFFGGRTYWELSAEERDRVTAEIRRIGELPTNSWSTGIDVIRRLVYAGRARPDEPVSDSGIEADLNGLPPIVGAEIRQHLERLIQGSLKDELWQGDIQQAKAGRTAGDRRQRVWKFFEPDPLPPRVCPVSEVAVSRMAKALLGIVAVSVIGASGTLGSLVIQRGDSPSVIVLAGALLMAVLAWRSGVNWRFRAEAQGTLDQERRTIRSREGSPRPGGFADEVNQLYLEYLQRFAAGSDRERAAWSSAAYIPLCRLRNDLVDAYRERPATADRVKWLIRFQVKDMRRRWVRGEALDARVRVPVILRLTTIVSAGLTLPALVWVLQSAVRQDALRATGALLALAFAAAIAATVGLRIMVEHEHARAGGARRERLLTGYRAEYRRWQRRLADRPTDMEMAQWLDCDRRLLLDQAIREYRLKWSDIQAYASLEAGGPHSRKARVTNGPWRYSRYRMLVFLLTSDGIRQLTTDLVFEEGAFHRWERTNYRYDAVAAVQVSVGDEDATEFHLFLVSGTDIEVEVTESGRPGADDDPQVLVDGAEDATGLRHTLFVLEGVAAEGRRWWTGPAYQRAAEMRASPLTDDPGVAARVG</sequence>
<dbReference type="EMBL" id="BOMG01000063">
    <property type="protein sequence ID" value="GID56804.1"/>
    <property type="molecule type" value="Genomic_DNA"/>
</dbReference>
<evidence type="ECO:0000313" key="2">
    <source>
        <dbReference type="EMBL" id="GID56804.1"/>
    </source>
</evidence>
<evidence type="ECO:0000313" key="3">
    <source>
        <dbReference type="Proteomes" id="UP000612282"/>
    </source>
</evidence>
<keyword evidence="3" id="KW-1185">Reference proteome</keyword>
<name>A0ABQ3XE90_9ACTN</name>
<dbReference type="Proteomes" id="UP000612282">
    <property type="component" value="Unassembled WGS sequence"/>
</dbReference>
<protein>
    <submittedName>
        <fullName evidence="2">Uncharacterized protein</fullName>
    </submittedName>
</protein>
<keyword evidence="1" id="KW-1133">Transmembrane helix</keyword>
<reference evidence="2 3" key="1">
    <citation type="submission" date="2021-01" db="EMBL/GenBank/DDBJ databases">
        <title>Whole genome shotgun sequence of Actinoplanes couchii NBRC 106145.</title>
        <authorList>
            <person name="Komaki H."/>
            <person name="Tamura T."/>
        </authorList>
    </citation>
    <scope>NUCLEOTIDE SEQUENCE [LARGE SCALE GENOMIC DNA]</scope>
    <source>
        <strain evidence="2 3">NBRC 106145</strain>
    </source>
</reference>
<feature type="transmembrane region" description="Helical" evidence="1">
    <location>
        <begin position="245"/>
        <end position="261"/>
    </location>
</feature>
<gene>
    <name evidence="2" type="ORF">Aco03nite_052080</name>
</gene>
<keyword evidence="1" id="KW-0812">Transmembrane</keyword>
<organism evidence="2 3">
    <name type="scientific">Actinoplanes couchii</name>
    <dbReference type="NCBI Taxonomy" id="403638"/>
    <lineage>
        <taxon>Bacteria</taxon>
        <taxon>Bacillati</taxon>
        <taxon>Actinomycetota</taxon>
        <taxon>Actinomycetes</taxon>
        <taxon>Micromonosporales</taxon>
        <taxon>Micromonosporaceae</taxon>
        <taxon>Actinoplanes</taxon>
    </lineage>
</organism>
<comment type="caution">
    <text evidence="2">The sequence shown here is derived from an EMBL/GenBank/DDBJ whole genome shotgun (WGS) entry which is preliminary data.</text>
</comment>
<proteinExistence type="predicted"/>
<feature type="transmembrane region" description="Helical" evidence="1">
    <location>
        <begin position="380"/>
        <end position="401"/>
    </location>
</feature>